<feature type="domain" description="Fibronectin type III-like" evidence="4">
    <location>
        <begin position="441"/>
        <end position="515"/>
    </location>
</feature>
<dbReference type="GO" id="GO:0005975">
    <property type="term" value="P:carbohydrate metabolic process"/>
    <property type="evidence" value="ECO:0007669"/>
    <property type="project" value="InterPro"/>
</dbReference>
<protein>
    <submittedName>
        <fullName evidence="5">Beta-glucosidase</fullName>
    </submittedName>
</protein>
<dbReference type="InterPro" id="IPR017853">
    <property type="entry name" value="GH"/>
</dbReference>
<dbReference type="GO" id="GO:0004553">
    <property type="term" value="F:hydrolase activity, hydrolyzing O-glycosyl compounds"/>
    <property type="evidence" value="ECO:0007669"/>
    <property type="project" value="InterPro"/>
</dbReference>
<dbReference type="Gene3D" id="3.40.50.1700">
    <property type="entry name" value="Glycoside hydrolase family 3 C-terminal domain"/>
    <property type="match status" value="1"/>
</dbReference>
<comment type="caution">
    <text evidence="5">The sequence shown here is derived from an EMBL/GenBank/DDBJ whole genome shotgun (WGS) entry which is preliminary data.</text>
</comment>
<dbReference type="PRINTS" id="PR00133">
    <property type="entry name" value="GLHYDRLASE3"/>
</dbReference>
<keyword evidence="3" id="KW-0472">Membrane</keyword>
<keyword evidence="6" id="KW-1185">Reference proteome</keyword>
<dbReference type="PANTHER" id="PTHR42715">
    <property type="entry name" value="BETA-GLUCOSIDASE"/>
    <property type="match status" value="1"/>
</dbReference>
<evidence type="ECO:0000259" key="4">
    <source>
        <dbReference type="SMART" id="SM01217"/>
    </source>
</evidence>
<comment type="similarity">
    <text evidence="1">Belongs to the glycosyl hydrolase 3 family.</text>
</comment>
<feature type="transmembrane region" description="Helical" evidence="3">
    <location>
        <begin position="921"/>
        <end position="941"/>
    </location>
</feature>
<dbReference type="InterPro" id="IPR050288">
    <property type="entry name" value="Cellulose_deg_GH3"/>
</dbReference>
<dbReference type="InterPro" id="IPR036881">
    <property type="entry name" value="Glyco_hydro_3_C_sf"/>
</dbReference>
<dbReference type="SUPFAM" id="SSF52279">
    <property type="entry name" value="Beta-D-glucan exohydrolase, C-terminal domain"/>
    <property type="match status" value="1"/>
</dbReference>
<dbReference type="Pfam" id="PF14310">
    <property type="entry name" value="Fn3-like"/>
    <property type="match status" value="1"/>
</dbReference>
<evidence type="ECO:0000256" key="1">
    <source>
        <dbReference type="ARBA" id="ARBA00005336"/>
    </source>
</evidence>
<evidence type="ECO:0000256" key="3">
    <source>
        <dbReference type="SAM" id="Phobius"/>
    </source>
</evidence>
<dbReference type="InterPro" id="IPR002772">
    <property type="entry name" value="Glyco_hydro_3_C"/>
</dbReference>
<dbReference type="Gene3D" id="2.60.40.10">
    <property type="entry name" value="Immunoglobulins"/>
    <property type="match status" value="1"/>
</dbReference>
<dbReference type="Pfam" id="PF01915">
    <property type="entry name" value="Glyco_hydro_3_C"/>
    <property type="match status" value="1"/>
</dbReference>
<evidence type="ECO:0000313" key="5">
    <source>
        <dbReference type="EMBL" id="NEG55642.1"/>
    </source>
</evidence>
<organism evidence="5 6">
    <name type="scientific">Bifidobacterium platyrrhinorum</name>
    <dbReference type="NCBI Taxonomy" id="2661628"/>
    <lineage>
        <taxon>Bacteria</taxon>
        <taxon>Bacillati</taxon>
        <taxon>Actinomycetota</taxon>
        <taxon>Actinomycetes</taxon>
        <taxon>Bifidobacteriales</taxon>
        <taxon>Bifidobacteriaceae</taxon>
        <taxon>Bifidobacterium</taxon>
    </lineage>
</organism>
<dbReference type="Pfam" id="PF00933">
    <property type="entry name" value="Glyco_hydro_3"/>
    <property type="match status" value="1"/>
</dbReference>
<dbReference type="SUPFAM" id="SSF51445">
    <property type="entry name" value="(Trans)glycosidases"/>
    <property type="match status" value="1"/>
</dbReference>
<gene>
    <name evidence="5" type="ORF">GFD21_07695</name>
</gene>
<keyword evidence="2" id="KW-0378">Hydrolase</keyword>
<dbReference type="EMBL" id="WHZV01000006">
    <property type="protein sequence ID" value="NEG55642.1"/>
    <property type="molecule type" value="Genomic_DNA"/>
</dbReference>
<feature type="transmembrane region" description="Helical" evidence="3">
    <location>
        <begin position="52"/>
        <end position="71"/>
    </location>
</feature>
<dbReference type="InterPro" id="IPR026891">
    <property type="entry name" value="Fn3-like"/>
</dbReference>
<dbReference type="AlphaFoldDB" id="A0A6L9SVR8"/>
<sequence length="959" mass="104421">MLQINFEDVIGVLETCKPYLIALAVVVALMIVGMVIAHWFKGHRAFVRGNVAVVGVASILVIANLIALGPMSTLISLTMGSGQATAQTTQKAKAVAEKIAGEGTVLLKNDDNLLPLTDTSKVNMFGWTSANPVYGGTGSGAINDLYETVSIEQGLKNAGISVNQDLIDFYKDYQDGRDNSSDTDMSWQLPEPPVSTYSDRLINDAKQYSDVAVLVLGRLGGEGYTDLPTDASGEVGSNSKDYRDFESGEHYLQLSKTERDLVDLVCKNFDDVIVLYNGNNPMQLGFINEHPQIKSALWLAGAGNVGFNALGKIIAGDIDPSGRTSDTFVYDMTSTPWWNNVEKTSYSNLKNLTVTGLANGKMTKFSPSFINYAEGIYVGYKYYETAADEGIIDYDKTVQYPFGYGLSYTTFEQKMSDIKESGDNLTFTVTVTNTGDKAGKDVVEVYSNPPYTNGGVEKATANLVAAEKTPEIRPGASQKVSISIGKDDLASYDYQDAKAYVLDAGDYEISINSDSHTVLDHRTYTVGKKIVYSGDTTHDGDKQAATNQFADMAGDVTYLSRKDHFANYDSATAKGSDVMPDKYKAKYHLNKTFDHTMYLKADAKMPTTGAKNGLKLADLRGADYDDPRWEKLLDEMTVDEMTKLTSLAGFQTAAVKSIDKVATNDADGPAAINNNFTGAGSIGFPVETVTACTWNADLAESFGDIIGQLAREMNVSGWYAPGANMHRTPFGARNFEYYSEDATLSGIMAAHAVKGAAERGVYAYIKHFALYDSNARMVSVWSNEQAVREIYLKPFEMAVKDGDAHAVMNAWSFLGTTWAGESGNLNSTVLRDEWGFQGMVLTDYFREDGRGFMTADAALANGTDAMLATYGSGPNIPADTNDASTVQYMRNASKNVLYTVVNSWVYEDSAQNVGMETWKKITIGADAVLAVVLIGIEVLMIRRYLARRKTATITVVKTR</sequence>
<dbReference type="Proteomes" id="UP000483293">
    <property type="component" value="Unassembled WGS sequence"/>
</dbReference>
<feature type="transmembrane region" description="Helical" evidence="3">
    <location>
        <begin position="20"/>
        <end position="40"/>
    </location>
</feature>
<dbReference type="InterPro" id="IPR013783">
    <property type="entry name" value="Ig-like_fold"/>
</dbReference>
<dbReference type="InterPro" id="IPR001764">
    <property type="entry name" value="Glyco_hydro_3_N"/>
</dbReference>
<dbReference type="Gene3D" id="3.20.20.300">
    <property type="entry name" value="Glycoside hydrolase, family 3, N-terminal domain"/>
    <property type="match status" value="1"/>
</dbReference>
<reference evidence="5 6" key="1">
    <citation type="submission" date="2019-10" db="EMBL/GenBank/DDBJ databases">
        <title>Bifidobacterium from non-human primates.</title>
        <authorList>
            <person name="Modesto M."/>
        </authorList>
    </citation>
    <scope>NUCLEOTIDE SEQUENCE [LARGE SCALE GENOMIC DNA]</scope>
    <source>
        <strain evidence="5 6">SMA15</strain>
    </source>
</reference>
<dbReference type="SMART" id="SM01217">
    <property type="entry name" value="Fn3_like"/>
    <property type="match status" value="1"/>
</dbReference>
<dbReference type="InterPro" id="IPR036962">
    <property type="entry name" value="Glyco_hydro_3_N_sf"/>
</dbReference>
<evidence type="ECO:0000256" key="2">
    <source>
        <dbReference type="ARBA" id="ARBA00022801"/>
    </source>
</evidence>
<keyword evidence="3" id="KW-0812">Transmembrane</keyword>
<proteinExistence type="inferred from homology"/>
<name>A0A6L9SVR8_9BIFI</name>
<dbReference type="RefSeq" id="WP_163197388.1">
    <property type="nucleotide sequence ID" value="NZ_WHZV01000006.1"/>
</dbReference>
<keyword evidence="3" id="KW-1133">Transmembrane helix</keyword>
<dbReference type="PANTHER" id="PTHR42715:SF10">
    <property type="entry name" value="BETA-GLUCOSIDASE"/>
    <property type="match status" value="1"/>
</dbReference>
<evidence type="ECO:0000313" key="6">
    <source>
        <dbReference type="Proteomes" id="UP000483293"/>
    </source>
</evidence>
<accession>A0A6L9SVR8</accession>